<dbReference type="InterPro" id="IPR006977">
    <property type="entry name" value="Yip1_dom"/>
</dbReference>
<feature type="transmembrane region" description="Helical" evidence="6">
    <location>
        <begin position="84"/>
        <end position="113"/>
    </location>
</feature>
<evidence type="ECO:0000313" key="9">
    <source>
        <dbReference type="Proteomes" id="UP000199118"/>
    </source>
</evidence>
<feature type="transmembrane region" description="Helical" evidence="6">
    <location>
        <begin position="125"/>
        <end position="143"/>
    </location>
</feature>
<gene>
    <name evidence="8" type="ORF">SAMN05444336_101661</name>
</gene>
<evidence type="ECO:0000313" key="8">
    <source>
        <dbReference type="EMBL" id="SDW30928.1"/>
    </source>
</evidence>
<dbReference type="GO" id="GO:0016020">
    <property type="term" value="C:membrane"/>
    <property type="evidence" value="ECO:0007669"/>
    <property type="project" value="UniProtKB-SubCell"/>
</dbReference>
<feature type="domain" description="Yip1" evidence="7">
    <location>
        <begin position="79"/>
        <end position="202"/>
    </location>
</feature>
<keyword evidence="2 6" id="KW-0812">Transmembrane</keyword>
<evidence type="ECO:0000256" key="1">
    <source>
        <dbReference type="ARBA" id="ARBA00004141"/>
    </source>
</evidence>
<dbReference type="STRING" id="356660.SAMN05444336_101661"/>
<dbReference type="Pfam" id="PF04893">
    <property type="entry name" value="Yip1"/>
    <property type="match status" value="1"/>
</dbReference>
<dbReference type="EMBL" id="FNMZ01000001">
    <property type="protein sequence ID" value="SDW30928.1"/>
    <property type="molecule type" value="Genomic_DNA"/>
</dbReference>
<evidence type="ECO:0000256" key="4">
    <source>
        <dbReference type="ARBA" id="ARBA00023136"/>
    </source>
</evidence>
<evidence type="ECO:0000259" key="7">
    <source>
        <dbReference type="Pfam" id="PF04893"/>
    </source>
</evidence>
<feature type="transmembrane region" description="Helical" evidence="6">
    <location>
        <begin position="149"/>
        <end position="173"/>
    </location>
</feature>
<evidence type="ECO:0000256" key="3">
    <source>
        <dbReference type="ARBA" id="ARBA00022989"/>
    </source>
</evidence>
<keyword evidence="3 6" id="KW-1133">Transmembrane helix</keyword>
<sequence length="205" mass="20444">MTAPSAPEGAASGRAEASPPRGLIARMAEAYRAGPRASAARELASDAPESRILAYGVGACMVQGLVTAAGDPEKFGGEDAAGQVAGAIVASVFFAPLFLYGVAALLRIVLRAVGGTGGWKATRHVVFWASFAATPVYLLAAVVEAWRGAAGLTAIPPGAAGLAAGAVALWFWCGGLAEAHGFRRAWPGFALAVAVGALLSLGGAV</sequence>
<comment type="subcellular location">
    <subcellularLocation>
        <location evidence="1">Membrane</location>
        <topology evidence="1">Multi-pass membrane protein</topology>
    </subcellularLocation>
</comment>
<organism evidence="8 9">
    <name type="scientific">Albimonas donghaensis</name>
    <dbReference type="NCBI Taxonomy" id="356660"/>
    <lineage>
        <taxon>Bacteria</taxon>
        <taxon>Pseudomonadati</taxon>
        <taxon>Pseudomonadota</taxon>
        <taxon>Alphaproteobacteria</taxon>
        <taxon>Rhodobacterales</taxon>
        <taxon>Paracoccaceae</taxon>
        <taxon>Albimonas</taxon>
    </lineage>
</organism>
<keyword evidence="9" id="KW-1185">Reference proteome</keyword>
<feature type="transmembrane region" description="Helical" evidence="6">
    <location>
        <begin position="185"/>
        <end position="204"/>
    </location>
</feature>
<protein>
    <recommendedName>
        <fullName evidence="7">Yip1 domain-containing protein</fullName>
    </recommendedName>
</protein>
<reference evidence="8 9" key="1">
    <citation type="submission" date="2016-10" db="EMBL/GenBank/DDBJ databases">
        <authorList>
            <person name="de Groot N.N."/>
        </authorList>
    </citation>
    <scope>NUCLEOTIDE SEQUENCE [LARGE SCALE GENOMIC DNA]</scope>
    <source>
        <strain evidence="8 9">DSM 17890</strain>
    </source>
</reference>
<dbReference type="AlphaFoldDB" id="A0A1H2SHD7"/>
<dbReference type="Proteomes" id="UP000199118">
    <property type="component" value="Unassembled WGS sequence"/>
</dbReference>
<evidence type="ECO:0000256" key="6">
    <source>
        <dbReference type="SAM" id="Phobius"/>
    </source>
</evidence>
<keyword evidence="4 6" id="KW-0472">Membrane</keyword>
<name>A0A1H2SHD7_9RHOB</name>
<proteinExistence type="predicted"/>
<evidence type="ECO:0000256" key="2">
    <source>
        <dbReference type="ARBA" id="ARBA00022692"/>
    </source>
</evidence>
<accession>A0A1H2SHD7</accession>
<evidence type="ECO:0000256" key="5">
    <source>
        <dbReference type="SAM" id="MobiDB-lite"/>
    </source>
</evidence>
<feature type="region of interest" description="Disordered" evidence="5">
    <location>
        <begin position="1"/>
        <end position="21"/>
    </location>
</feature>